<protein>
    <submittedName>
        <fullName evidence="3">Uncharacterized protein</fullName>
    </submittedName>
</protein>
<feature type="region of interest" description="Disordered" evidence="1">
    <location>
        <begin position="1"/>
        <end position="21"/>
    </location>
</feature>
<sequence>MEGSRPSTPTNSKSILTAPPPRSATLKISSLQKDPPRQILAIITLLPIGGSLLGLAGITLSRNPNRARGGHTLFVILSLAKQNRIPDRGFRAYGAFVVLLGLQFLGKVTGRGCVEYAPARARGDYSGG</sequence>
<keyword evidence="2" id="KW-1133">Transmembrane helix</keyword>
<keyword evidence="2" id="KW-0472">Membrane</keyword>
<feature type="compositionally biased region" description="Polar residues" evidence="1">
    <location>
        <begin position="1"/>
        <end position="15"/>
    </location>
</feature>
<evidence type="ECO:0000256" key="1">
    <source>
        <dbReference type="SAM" id="MobiDB-lite"/>
    </source>
</evidence>
<name>A0ABR0V153_REHGL</name>
<dbReference type="EMBL" id="JABTTQ020001715">
    <property type="protein sequence ID" value="KAK6128616.1"/>
    <property type="molecule type" value="Genomic_DNA"/>
</dbReference>
<evidence type="ECO:0000313" key="4">
    <source>
        <dbReference type="Proteomes" id="UP001318860"/>
    </source>
</evidence>
<comment type="caution">
    <text evidence="3">The sequence shown here is derived from an EMBL/GenBank/DDBJ whole genome shotgun (WGS) entry which is preliminary data.</text>
</comment>
<feature type="transmembrane region" description="Helical" evidence="2">
    <location>
        <begin position="39"/>
        <end position="60"/>
    </location>
</feature>
<keyword evidence="2" id="KW-0812">Transmembrane</keyword>
<evidence type="ECO:0000313" key="3">
    <source>
        <dbReference type="EMBL" id="KAK6128616.1"/>
    </source>
</evidence>
<accession>A0ABR0V153</accession>
<evidence type="ECO:0000256" key="2">
    <source>
        <dbReference type="SAM" id="Phobius"/>
    </source>
</evidence>
<proteinExistence type="predicted"/>
<reference evidence="3 4" key="1">
    <citation type="journal article" date="2021" name="Comput. Struct. Biotechnol. J.">
        <title>De novo genome assembly of the potent medicinal plant Rehmannia glutinosa using nanopore technology.</title>
        <authorList>
            <person name="Ma L."/>
            <person name="Dong C."/>
            <person name="Song C."/>
            <person name="Wang X."/>
            <person name="Zheng X."/>
            <person name="Niu Y."/>
            <person name="Chen S."/>
            <person name="Feng W."/>
        </authorList>
    </citation>
    <scope>NUCLEOTIDE SEQUENCE [LARGE SCALE GENOMIC DNA]</scope>
    <source>
        <strain evidence="3">DH-2019</strain>
    </source>
</reference>
<gene>
    <name evidence="3" type="ORF">DH2020_037644</name>
</gene>
<organism evidence="3 4">
    <name type="scientific">Rehmannia glutinosa</name>
    <name type="common">Chinese foxglove</name>
    <dbReference type="NCBI Taxonomy" id="99300"/>
    <lineage>
        <taxon>Eukaryota</taxon>
        <taxon>Viridiplantae</taxon>
        <taxon>Streptophyta</taxon>
        <taxon>Embryophyta</taxon>
        <taxon>Tracheophyta</taxon>
        <taxon>Spermatophyta</taxon>
        <taxon>Magnoliopsida</taxon>
        <taxon>eudicotyledons</taxon>
        <taxon>Gunneridae</taxon>
        <taxon>Pentapetalae</taxon>
        <taxon>asterids</taxon>
        <taxon>lamiids</taxon>
        <taxon>Lamiales</taxon>
        <taxon>Orobanchaceae</taxon>
        <taxon>Rehmannieae</taxon>
        <taxon>Rehmannia</taxon>
    </lineage>
</organism>
<keyword evidence="4" id="KW-1185">Reference proteome</keyword>
<dbReference type="Proteomes" id="UP001318860">
    <property type="component" value="Unassembled WGS sequence"/>
</dbReference>